<protein>
    <submittedName>
        <fullName evidence="3">Uncharacterized protein</fullName>
    </submittedName>
</protein>
<dbReference type="AlphaFoldDB" id="A0A7J0C3X0"/>
<keyword evidence="2" id="KW-0472">Membrane</keyword>
<feature type="compositionally biased region" description="Low complexity" evidence="1">
    <location>
        <begin position="12"/>
        <end position="26"/>
    </location>
</feature>
<feature type="region of interest" description="Disordered" evidence="1">
    <location>
        <begin position="1"/>
        <end position="97"/>
    </location>
</feature>
<proteinExistence type="predicted"/>
<keyword evidence="5" id="KW-1185">Reference proteome</keyword>
<dbReference type="RefSeq" id="WP_173313268.1">
    <property type="nucleotide sequence ID" value="NZ_BAAAUE010000007.1"/>
</dbReference>
<evidence type="ECO:0000313" key="3">
    <source>
        <dbReference type="EMBL" id="GFM97180.1"/>
    </source>
</evidence>
<keyword evidence="2" id="KW-1133">Transmembrane helix</keyword>
<reference evidence="3 5" key="1">
    <citation type="submission" date="2020-05" db="EMBL/GenBank/DDBJ databases">
        <title>Whole genome shotgun sequence of Streptomyces fulvorobeus NBRC 15897.</title>
        <authorList>
            <person name="Komaki H."/>
            <person name="Tamura T."/>
        </authorList>
    </citation>
    <scope>NUCLEOTIDE SEQUENCE [LARGE SCALE GENOMIC DNA]</scope>
    <source>
        <strain evidence="3 5">NBRC 15897</strain>
    </source>
</reference>
<name>A0A7J0C3X0_9ACTN</name>
<organism evidence="3 5">
    <name type="scientific">Streptomyces fulvorobeus</name>
    <dbReference type="NCBI Taxonomy" id="284028"/>
    <lineage>
        <taxon>Bacteria</taxon>
        <taxon>Bacillati</taxon>
        <taxon>Actinomycetota</taxon>
        <taxon>Actinomycetes</taxon>
        <taxon>Kitasatosporales</taxon>
        <taxon>Streptomycetaceae</taxon>
        <taxon>Streptomyces</taxon>
    </lineage>
</organism>
<reference evidence="4 6" key="2">
    <citation type="submission" date="2020-07" db="EMBL/GenBank/DDBJ databases">
        <title>Sequencing the genomes of 1000 actinobacteria strains.</title>
        <authorList>
            <person name="Klenk H.-P."/>
        </authorList>
    </citation>
    <scope>NUCLEOTIDE SEQUENCE [LARGE SCALE GENOMIC DNA]</scope>
    <source>
        <strain evidence="4 6">DSM 41455</strain>
    </source>
</reference>
<feature type="transmembrane region" description="Helical" evidence="2">
    <location>
        <begin position="105"/>
        <end position="125"/>
    </location>
</feature>
<comment type="caution">
    <text evidence="3">The sequence shown here is derived from an EMBL/GenBank/DDBJ whole genome shotgun (WGS) entry which is preliminary data.</text>
</comment>
<dbReference type="Proteomes" id="UP000498980">
    <property type="component" value="Unassembled WGS sequence"/>
</dbReference>
<keyword evidence="2" id="KW-0812">Transmembrane</keyword>
<evidence type="ECO:0000256" key="2">
    <source>
        <dbReference type="SAM" id="Phobius"/>
    </source>
</evidence>
<evidence type="ECO:0000313" key="5">
    <source>
        <dbReference type="Proteomes" id="UP000498980"/>
    </source>
</evidence>
<dbReference type="EMBL" id="JACCCF010000001">
    <property type="protein sequence ID" value="NYE40864.1"/>
    <property type="molecule type" value="Genomic_DNA"/>
</dbReference>
<feature type="compositionally biased region" description="Low complexity" evidence="1">
    <location>
        <begin position="59"/>
        <end position="75"/>
    </location>
</feature>
<dbReference type="Proteomes" id="UP000530403">
    <property type="component" value="Unassembled WGS sequence"/>
</dbReference>
<dbReference type="EMBL" id="BLWC01000001">
    <property type="protein sequence ID" value="GFM97180.1"/>
    <property type="molecule type" value="Genomic_DNA"/>
</dbReference>
<evidence type="ECO:0000256" key="1">
    <source>
        <dbReference type="SAM" id="MobiDB-lite"/>
    </source>
</evidence>
<sequence>MSHNQPGPYGGQPPQGQPGPYGQQPGPYGGQPPQGPPQGQPGYGYPQQAPQGVPPQQPPQGYGYPQQGQQPGPYGQQPPTPPYGGQPAYGGQVPMPPAAPRKKTGLIIGGAVVALAVIAGGVYFMTSGGGASNSDVADSTKGYKLTPAASVDDFKKGSSNEMPSGPMTGKDKAEAEAMGVKNANNAGAQYVSGTKENPLTQKMLYLTGMWGEITDPAKVIDGSFKNAEKEMGKTSGSADISLVGSPKNITPEGFDGALMKCQNLKTINDEADGTAANGPKEIIMPVCVWTDYSTVGVVVGFDVGAAMTNKPMPQSEVAELAAKLYNTSRTKI</sequence>
<accession>A0A7J0C3X0</accession>
<gene>
    <name evidence="4" type="ORF">HEB29_001875</name>
    <name evidence="3" type="ORF">Sfulv_19910</name>
</gene>
<evidence type="ECO:0000313" key="4">
    <source>
        <dbReference type="EMBL" id="NYE40864.1"/>
    </source>
</evidence>
<evidence type="ECO:0000313" key="6">
    <source>
        <dbReference type="Proteomes" id="UP000530403"/>
    </source>
</evidence>